<comment type="similarity">
    <text evidence="2 10">Belongs to the LolA family.</text>
</comment>
<dbReference type="SUPFAM" id="SSF89392">
    <property type="entry name" value="Prokaryotic lipoproteins and lipoprotein localization factors"/>
    <property type="match status" value="1"/>
</dbReference>
<evidence type="ECO:0000256" key="8">
    <source>
        <dbReference type="ARBA" id="ARBA00022927"/>
    </source>
</evidence>
<comment type="function">
    <text evidence="10">Participates in the translocation of lipoproteins from the inner membrane to the outer membrane. Only forms a complex with a lipoprotein if the residue after the N-terminal Cys is not an aspartate (The Asp acts as a targeting signal to indicate that the lipoprotein should stay in the inner membrane).</text>
</comment>
<feature type="signal peptide" evidence="10">
    <location>
        <begin position="1"/>
        <end position="41"/>
    </location>
</feature>
<evidence type="ECO:0000256" key="10">
    <source>
        <dbReference type="HAMAP-Rule" id="MF_00240"/>
    </source>
</evidence>
<evidence type="ECO:0000256" key="5">
    <source>
        <dbReference type="ARBA" id="ARBA00022448"/>
    </source>
</evidence>
<sequence length="234" mass="24643" precursor="true">MTDITSSVLAGRFVRTGTSLRRRIGAAALALAAALPAGAWAASAREQLNAFVAGTQSASGSFSQSTRGPNSGTSALQTGTFSFQRPGKFRWQVSKPFEQLVVSDGKQLFQYDPDLSQVTVRDVGSAIGSSPAQILFGSGSLDQSFDLADQPGRDGLDWLRATPKSPDAGFARVDIAFKDGLPARLELQDSFGQVTQVSFSGVTRNPQLAADAFRFTPPKGVDVVRMGAEAPAGR</sequence>
<reference evidence="13" key="1">
    <citation type="journal article" date="2019" name="Int. J. Syst. Evol. Microbiol.">
        <title>The Global Catalogue of Microorganisms (GCM) 10K type strain sequencing project: providing services to taxonomists for standard genome sequencing and annotation.</title>
        <authorList>
            <consortium name="The Broad Institute Genomics Platform"/>
            <consortium name="The Broad Institute Genome Sequencing Center for Infectious Disease"/>
            <person name="Wu L."/>
            <person name="Ma J."/>
        </authorList>
    </citation>
    <scope>NUCLEOTIDE SEQUENCE [LARGE SCALE GENOMIC DNA]</scope>
    <source>
        <strain evidence="13">JCM 17666</strain>
    </source>
</reference>
<accession>A0ABP8HA28</accession>
<organism evidence="12 13">
    <name type="scientific">Pigmentiphaga soli</name>
    <dbReference type="NCBI Taxonomy" id="1007095"/>
    <lineage>
        <taxon>Bacteria</taxon>
        <taxon>Pseudomonadati</taxon>
        <taxon>Pseudomonadota</taxon>
        <taxon>Betaproteobacteria</taxon>
        <taxon>Burkholderiales</taxon>
        <taxon>Alcaligenaceae</taxon>
        <taxon>Pigmentiphaga</taxon>
    </lineage>
</organism>
<dbReference type="PANTHER" id="PTHR35869:SF1">
    <property type="entry name" value="OUTER-MEMBRANE LIPOPROTEIN CARRIER PROTEIN"/>
    <property type="match status" value="1"/>
</dbReference>
<keyword evidence="9 10" id="KW-0143">Chaperone</keyword>
<evidence type="ECO:0000256" key="2">
    <source>
        <dbReference type="ARBA" id="ARBA00007615"/>
    </source>
</evidence>
<dbReference type="NCBIfam" id="TIGR00547">
    <property type="entry name" value="lolA"/>
    <property type="match status" value="1"/>
</dbReference>
<evidence type="ECO:0000256" key="11">
    <source>
        <dbReference type="SAM" id="MobiDB-lite"/>
    </source>
</evidence>
<gene>
    <name evidence="10 12" type="primary">lolA</name>
    <name evidence="12" type="ORF">GCM10023144_30840</name>
</gene>
<feature type="region of interest" description="Disordered" evidence="11">
    <location>
        <begin position="58"/>
        <end position="79"/>
    </location>
</feature>
<keyword evidence="7 10" id="KW-0574">Periplasm</keyword>
<evidence type="ECO:0000256" key="1">
    <source>
        <dbReference type="ARBA" id="ARBA00004418"/>
    </source>
</evidence>
<comment type="caution">
    <text evidence="12">The sequence shown here is derived from an EMBL/GenBank/DDBJ whole genome shotgun (WGS) entry which is preliminary data.</text>
</comment>
<evidence type="ECO:0000256" key="3">
    <source>
        <dbReference type="ARBA" id="ARBA00011245"/>
    </source>
</evidence>
<keyword evidence="6 10" id="KW-0732">Signal</keyword>
<dbReference type="InterPro" id="IPR029046">
    <property type="entry name" value="LolA/LolB/LppX"/>
</dbReference>
<evidence type="ECO:0000256" key="9">
    <source>
        <dbReference type="ARBA" id="ARBA00023186"/>
    </source>
</evidence>
<keyword evidence="12" id="KW-0449">Lipoprotein</keyword>
<dbReference type="Proteomes" id="UP001501671">
    <property type="component" value="Unassembled WGS sequence"/>
</dbReference>
<feature type="chain" id="PRO_5044908475" description="Outer-membrane lipoprotein carrier protein" evidence="10">
    <location>
        <begin position="42"/>
        <end position="234"/>
    </location>
</feature>
<dbReference type="InterPro" id="IPR018323">
    <property type="entry name" value="OM_lipoprot_carrier_LolA_Pbac"/>
</dbReference>
<keyword evidence="13" id="KW-1185">Reference proteome</keyword>
<dbReference type="NCBIfam" id="NF000661">
    <property type="entry name" value="PRK00031.1-3"/>
    <property type="match status" value="1"/>
</dbReference>
<evidence type="ECO:0000256" key="6">
    <source>
        <dbReference type="ARBA" id="ARBA00022729"/>
    </source>
</evidence>
<evidence type="ECO:0000256" key="7">
    <source>
        <dbReference type="ARBA" id="ARBA00022764"/>
    </source>
</evidence>
<dbReference type="CDD" id="cd16325">
    <property type="entry name" value="LolA"/>
    <property type="match status" value="1"/>
</dbReference>
<keyword evidence="5 10" id="KW-0813">Transport</keyword>
<dbReference type="InterPro" id="IPR004564">
    <property type="entry name" value="OM_lipoprot_carrier_LolA-like"/>
</dbReference>
<name>A0ABP8HA28_9BURK</name>
<comment type="subunit">
    <text evidence="3 10">Monomer.</text>
</comment>
<dbReference type="RefSeq" id="WP_345250753.1">
    <property type="nucleotide sequence ID" value="NZ_BAABFO010000015.1"/>
</dbReference>
<dbReference type="HAMAP" id="MF_00240">
    <property type="entry name" value="LolA"/>
    <property type="match status" value="1"/>
</dbReference>
<dbReference type="PANTHER" id="PTHR35869">
    <property type="entry name" value="OUTER-MEMBRANE LIPOPROTEIN CARRIER PROTEIN"/>
    <property type="match status" value="1"/>
</dbReference>
<keyword evidence="8 10" id="KW-0653">Protein transport</keyword>
<dbReference type="EMBL" id="BAABFO010000015">
    <property type="protein sequence ID" value="GAA4336475.1"/>
    <property type="molecule type" value="Genomic_DNA"/>
</dbReference>
<evidence type="ECO:0000313" key="13">
    <source>
        <dbReference type="Proteomes" id="UP001501671"/>
    </source>
</evidence>
<dbReference type="Pfam" id="PF03548">
    <property type="entry name" value="LolA"/>
    <property type="match status" value="1"/>
</dbReference>
<proteinExistence type="inferred from homology"/>
<evidence type="ECO:0000256" key="4">
    <source>
        <dbReference type="ARBA" id="ARBA00014035"/>
    </source>
</evidence>
<protein>
    <recommendedName>
        <fullName evidence="4 10">Outer-membrane lipoprotein carrier protein</fullName>
    </recommendedName>
</protein>
<evidence type="ECO:0000313" key="12">
    <source>
        <dbReference type="EMBL" id="GAA4336475.1"/>
    </source>
</evidence>
<comment type="subcellular location">
    <subcellularLocation>
        <location evidence="1 10">Periplasm</location>
    </subcellularLocation>
</comment>
<dbReference type="Gene3D" id="2.50.20.10">
    <property type="entry name" value="Lipoprotein localisation LolA/LolB/LppX"/>
    <property type="match status" value="1"/>
</dbReference>